<name>A0ABV9ZHN4_9PSEU</name>
<organism evidence="2 3">
    <name type="scientific">Actinomycetospora rhizophila</name>
    <dbReference type="NCBI Taxonomy" id="1416876"/>
    <lineage>
        <taxon>Bacteria</taxon>
        <taxon>Bacillati</taxon>
        <taxon>Actinomycetota</taxon>
        <taxon>Actinomycetes</taxon>
        <taxon>Pseudonocardiales</taxon>
        <taxon>Pseudonocardiaceae</taxon>
        <taxon>Actinomycetospora</taxon>
    </lineage>
</organism>
<evidence type="ECO:0000313" key="2">
    <source>
        <dbReference type="EMBL" id="MFC5139944.1"/>
    </source>
</evidence>
<evidence type="ECO:0000256" key="1">
    <source>
        <dbReference type="SAM" id="MobiDB-lite"/>
    </source>
</evidence>
<reference evidence="3" key="1">
    <citation type="journal article" date="2019" name="Int. J. Syst. Evol. Microbiol.">
        <title>The Global Catalogue of Microorganisms (GCM) 10K type strain sequencing project: providing services to taxonomists for standard genome sequencing and annotation.</title>
        <authorList>
            <consortium name="The Broad Institute Genomics Platform"/>
            <consortium name="The Broad Institute Genome Sequencing Center for Infectious Disease"/>
            <person name="Wu L."/>
            <person name="Ma J."/>
        </authorList>
    </citation>
    <scope>NUCLEOTIDE SEQUENCE [LARGE SCALE GENOMIC DNA]</scope>
    <source>
        <strain evidence="3">XZYJ18</strain>
    </source>
</reference>
<dbReference type="Proteomes" id="UP001596175">
    <property type="component" value="Unassembled WGS sequence"/>
</dbReference>
<dbReference type="RefSeq" id="WP_378022124.1">
    <property type="nucleotide sequence ID" value="NZ_JBHSKG010000008.1"/>
</dbReference>
<sequence length="67" mass="7209">MTSTADDAHTEGEHGDGADRDGLRLDATYDDPALTVFRTAEWIPPAYRQAYLDGAASVLGRAPSRES</sequence>
<dbReference type="EMBL" id="JBHSKG010000008">
    <property type="protein sequence ID" value="MFC5139944.1"/>
    <property type="molecule type" value="Genomic_DNA"/>
</dbReference>
<feature type="region of interest" description="Disordered" evidence="1">
    <location>
        <begin position="1"/>
        <end position="25"/>
    </location>
</feature>
<accession>A0ABV9ZHN4</accession>
<protein>
    <submittedName>
        <fullName evidence="2">Uncharacterized protein</fullName>
    </submittedName>
</protein>
<proteinExistence type="predicted"/>
<keyword evidence="3" id="KW-1185">Reference proteome</keyword>
<feature type="compositionally biased region" description="Basic and acidic residues" evidence="1">
    <location>
        <begin position="1"/>
        <end position="24"/>
    </location>
</feature>
<gene>
    <name evidence="2" type="ORF">ACFPK1_17020</name>
</gene>
<comment type="caution">
    <text evidence="2">The sequence shown here is derived from an EMBL/GenBank/DDBJ whole genome shotgun (WGS) entry which is preliminary data.</text>
</comment>
<evidence type="ECO:0000313" key="3">
    <source>
        <dbReference type="Proteomes" id="UP001596175"/>
    </source>
</evidence>